<organism evidence="2 3">
    <name type="scientific">Enterovirga rhinocerotis</name>
    <dbReference type="NCBI Taxonomy" id="1339210"/>
    <lineage>
        <taxon>Bacteria</taxon>
        <taxon>Pseudomonadati</taxon>
        <taxon>Pseudomonadota</taxon>
        <taxon>Alphaproteobacteria</taxon>
        <taxon>Hyphomicrobiales</taxon>
        <taxon>Methylobacteriaceae</taxon>
        <taxon>Enterovirga</taxon>
    </lineage>
</organism>
<dbReference type="PANTHER" id="PTHR30037:SF4">
    <property type="entry name" value="DNA-3-METHYLADENINE GLYCOSYLASE I"/>
    <property type="match status" value="1"/>
</dbReference>
<dbReference type="Gene3D" id="1.10.340.30">
    <property type="entry name" value="Hypothetical protein, domain 2"/>
    <property type="match status" value="1"/>
</dbReference>
<dbReference type="RefSeq" id="WP_208111490.1">
    <property type="nucleotide sequence ID" value="NZ_SNZR01000011.1"/>
</dbReference>
<feature type="binding site" evidence="1">
    <location>
        <position position="190"/>
    </location>
    <ligand>
        <name>Zn(2+)</name>
        <dbReference type="ChEBI" id="CHEBI:29105"/>
    </ligand>
</feature>
<feature type="binding site" evidence="1">
    <location>
        <position position="20"/>
    </location>
    <ligand>
        <name>Zn(2+)</name>
        <dbReference type="ChEBI" id="CHEBI:29105"/>
    </ligand>
</feature>
<dbReference type="InterPro" id="IPR011257">
    <property type="entry name" value="DNA_glycosylase"/>
</dbReference>
<dbReference type="GO" id="GO:0046872">
    <property type="term" value="F:metal ion binding"/>
    <property type="evidence" value="ECO:0007669"/>
    <property type="project" value="UniProtKB-KW"/>
</dbReference>
<dbReference type="PANTHER" id="PTHR30037">
    <property type="entry name" value="DNA-3-METHYLADENINE GLYCOSYLASE 1"/>
    <property type="match status" value="1"/>
</dbReference>
<keyword evidence="3" id="KW-1185">Reference proteome</keyword>
<proteinExistence type="predicted"/>
<keyword evidence="1" id="KW-0479">Metal-binding</keyword>
<dbReference type="EMBL" id="SNZR01000011">
    <property type="protein sequence ID" value="TDR94318.1"/>
    <property type="molecule type" value="Genomic_DNA"/>
</dbReference>
<dbReference type="InterPro" id="IPR005019">
    <property type="entry name" value="Adenine_glyco"/>
</dbReference>
<dbReference type="SUPFAM" id="SSF48150">
    <property type="entry name" value="DNA-glycosylase"/>
    <property type="match status" value="1"/>
</dbReference>
<dbReference type="GO" id="GO:0006284">
    <property type="term" value="P:base-excision repair"/>
    <property type="evidence" value="ECO:0007669"/>
    <property type="project" value="InterPro"/>
</dbReference>
<reference evidence="2 3" key="1">
    <citation type="submission" date="2019-03" db="EMBL/GenBank/DDBJ databases">
        <title>Genomic Encyclopedia of Type Strains, Phase IV (KMG-IV): sequencing the most valuable type-strain genomes for metagenomic binning, comparative biology and taxonomic classification.</title>
        <authorList>
            <person name="Goeker M."/>
        </authorList>
    </citation>
    <scope>NUCLEOTIDE SEQUENCE [LARGE SCALE GENOMIC DNA]</scope>
    <source>
        <strain evidence="2 3">DSM 25903</strain>
    </source>
</reference>
<gene>
    <name evidence="2" type="ORF">EV668_1603</name>
</gene>
<evidence type="ECO:0000313" key="3">
    <source>
        <dbReference type="Proteomes" id="UP000295122"/>
    </source>
</evidence>
<feature type="binding site" evidence="1">
    <location>
        <position position="194"/>
    </location>
    <ligand>
        <name>Zn(2+)</name>
        <dbReference type="ChEBI" id="CHEBI:29105"/>
    </ligand>
</feature>
<dbReference type="Pfam" id="PF03352">
    <property type="entry name" value="Adenine_glyco"/>
    <property type="match status" value="1"/>
</dbReference>
<keyword evidence="1" id="KW-0862">Zinc</keyword>
<feature type="binding site" evidence="1">
    <location>
        <position position="33"/>
    </location>
    <ligand>
        <name>Zn(2+)</name>
        <dbReference type="ChEBI" id="CHEBI:29105"/>
    </ligand>
</feature>
<evidence type="ECO:0000256" key="1">
    <source>
        <dbReference type="PIRSR" id="PIRSR605019-1"/>
    </source>
</evidence>
<dbReference type="AlphaFoldDB" id="A0A4R7C7F0"/>
<comment type="caution">
    <text evidence="2">The sequence shown here is derived from an EMBL/GenBank/DDBJ whole genome shotgun (WGS) entry which is preliminary data.</text>
</comment>
<dbReference type="GO" id="GO:0008725">
    <property type="term" value="F:DNA-3-methyladenine glycosylase activity"/>
    <property type="evidence" value="ECO:0007669"/>
    <property type="project" value="InterPro"/>
</dbReference>
<name>A0A4R7C7F0_9HYPH</name>
<sequence length="209" mass="23363">MSKPVIPDGLIRHEDGRMRCWWPGTDPLYVAYHDTDWGVPERDGRALFEKLILDGFQAGLSWITILRKRDAFRAAFAGFEPEAIVGFTPAKVEALMGDAGIVRNRAKIEGTIKSARVYLDMGGAEAFANFFWDRIDHRALQPDIESRRQVQASTKLSTDLSKELKSKGFKFCGPTIVHAFMQATGMVNDHLVGCYRHAECAAFAERPSA</sequence>
<protein>
    <submittedName>
        <fullName evidence="2">DNA-3-methyladenine glycosylase I</fullName>
    </submittedName>
</protein>
<dbReference type="InterPro" id="IPR052891">
    <property type="entry name" value="DNA-3mA_glycosylase"/>
</dbReference>
<dbReference type="Proteomes" id="UP000295122">
    <property type="component" value="Unassembled WGS sequence"/>
</dbReference>
<accession>A0A4R7C7F0</accession>
<evidence type="ECO:0000313" key="2">
    <source>
        <dbReference type="EMBL" id="TDR94318.1"/>
    </source>
</evidence>